<keyword evidence="3" id="KW-1185">Reference proteome</keyword>
<feature type="non-terminal residue" evidence="2">
    <location>
        <position position="1"/>
    </location>
</feature>
<dbReference type="GeneID" id="64668288"/>
<dbReference type="PANTHER" id="PTHR38248:SF2">
    <property type="entry name" value="FUNK1 11"/>
    <property type="match status" value="1"/>
</dbReference>
<evidence type="ECO:0000259" key="1">
    <source>
        <dbReference type="Pfam" id="PF17667"/>
    </source>
</evidence>
<gene>
    <name evidence="2" type="ORF">F5891DRAFT_932725</name>
</gene>
<feature type="non-terminal residue" evidence="2">
    <location>
        <position position="214"/>
    </location>
</feature>
<dbReference type="GO" id="GO:0004672">
    <property type="term" value="F:protein kinase activity"/>
    <property type="evidence" value="ECO:0007669"/>
    <property type="project" value="InterPro"/>
</dbReference>
<dbReference type="SUPFAM" id="SSF56112">
    <property type="entry name" value="Protein kinase-like (PK-like)"/>
    <property type="match status" value="1"/>
</dbReference>
<proteinExistence type="predicted"/>
<name>A0AAD4E020_9AGAM</name>
<protein>
    <recommendedName>
        <fullName evidence="1">Fungal-type protein kinase domain-containing protein</fullName>
    </recommendedName>
</protein>
<accession>A0AAD4E020</accession>
<dbReference type="InterPro" id="IPR011009">
    <property type="entry name" value="Kinase-like_dom_sf"/>
</dbReference>
<dbReference type="PANTHER" id="PTHR38248">
    <property type="entry name" value="FUNK1 6"/>
    <property type="match status" value="1"/>
</dbReference>
<dbReference type="InterPro" id="IPR040976">
    <property type="entry name" value="Pkinase_fungal"/>
</dbReference>
<comment type="caution">
    <text evidence="2">The sequence shown here is derived from an EMBL/GenBank/DDBJ whole genome shotgun (WGS) entry which is preliminary data.</text>
</comment>
<dbReference type="PROSITE" id="PS00109">
    <property type="entry name" value="PROTEIN_KINASE_TYR"/>
    <property type="match status" value="1"/>
</dbReference>
<sequence>IGRWTRTCPVFDIFNNRVVMFKDSWRMSLKDVLPEGETHKLLKSHNVRNVTSCIAFNDVIHTTPEQNTQDCQAVTPHILHRLVLDLVGEQLTDFESSRELVQSVRDALLAHQDASKNAKILHQDLSVRNIVIYRGRGFLIYWDLAKVLDKPPARYGTWQFMSAHLIKNNFAVHAVEDDLESGLYVVLWTALKYRESYMSVIDRMQFILQIFDAD</sequence>
<evidence type="ECO:0000313" key="2">
    <source>
        <dbReference type="EMBL" id="KAG1896837.1"/>
    </source>
</evidence>
<dbReference type="Pfam" id="PF17667">
    <property type="entry name" value="Pkinase_fungal"/>
    <property type="match status" value="1"/>
</dbReference>
<organism evidence="2 3">
    <name type="scientific">Suillus fuscotomentosus</name>
    <dbReference type="NCBI Taxonomy" id="1912939"/>
    <lineage>
        <taxon>Eukaryota</taxon>
        <taxon>Fungi</taxon>
        <taxon>Dikarya</taxon>
        <taxon>Basidiomycota</taxon>
        <taxon>Agaricomycotina</taxon>
        <taxon>Agaricomycetes</taxon>
        <taxon>Agaricomycetidae</taxon>
        <taxon>Boletales</taxon>
        <taxon>Suillineae</taxon>
        <taxon>Suillaceae</taxon>
        <taxon>Suillus</taxon>
    </lineage>
</organism>
<evidence type="ECO:0000313" key="3">
    <source>
        <dbReference type="Proteomes" id="UP001195769"/>
    </source>
</evidence>
<dbReference type="AlphaFoldDB" id="A0AAD4E020"/>
<dbReference type="InterPro" id="IPR008266">
    <property type="entry name" value="Tyr_kinase_AS"/>
</dbReference>
<dbReference type="RefSeq" id="XP_041222413.1">
    <property type="nucleotide sequence ID" value="XM_041373990.1"/>
</dbReference>
<reference evidence="2" key="1">
    <citation type="journal article" date="2020" name="New Phytol.">
        <title>Comparative genomics reveals dynamic genome evolution in host specialist ectomycorrhizal fungi.</title>
        <authorList>
            <person name="Lofgren L.A."/>
            <person name="Nguyen N.H."/>
            <person name="Vilgalys R."/>
            <person name="Ruytinx J."/>
            <person name="Liao H.L."/>
            <person name="Branco S."/>
            <person name="Kuo A."/>
            <person name="LaButti K."/>
            <person name="Lipzen A."/>
            <person name="Andreopoulos W."/>
            <person name="Pangilinan J."/>
            <person name="Riley R."/>
            <person name="Hundley H."/>
            <person name="Na H."/>
            <person name="Barry K."/>
            <person name="Grigoriev I.V."/>
            <person name="Stajich J.E."/>
            <person name="Kennedy P.G."/>
        </authorList>
    </citation>
    <scope>NUCLEOTIDE SEQUENCE</scope>
    <source>
        <strain evidence="2">FC203</strain>
    </source>
</reference>
<feature type="domain" description="Fungal-type protein kinase" evidence="1">
    <location>
        <begin position="68"/>
        <end position="189"/>
    </location>
</feature>
<dbReference type="EMBL" id="JABBWK010000051">
    <property type="protein sequence ID" value="KAG1896837.1"/>
    <property type="molecule type" value="Genomic_DNA"/>
</dbReference>
<dbReference type="Proteomes" id="UP001195769">
    <property type="component" value="Unassembled WGS sequence"/>
</dbReference>